<feature type="transmembrane region" description="Helical" evidence="12">
    <location>
        <begin position="183"/>
        <end position="201"/>
    </location>
</feature>
<dbReference type="InterPro" id="IPR003593">
    <property type="entry name" value="AAA+_ATPase"/>
</dbReference>
<protein>
    <submittedName>
        <fullName evidence="15">ATP-binding cassette, subfamily B</fullName>
    </submittedName>
</protein>
<keyword evidence="2" id="KW-0813">Transport</keyword>
<feature type="transmembrane region" description="Helical" evidence="12">
    <location>
        <begin position="265"/>
        <end position="290"/>
    </location>
</feature>
<keyword evidence="9 12" id="KW-0472">Membrane</keyword>
<evidence type="ECO:0000259" key="14">
    <source>
        <dbReference type="PROSITE" id="PS50929"/>
    </source>
</evidence>
<dbReference type="Gene3D" id="3.40.50.300">
    <property type="entry name" value="P-loop containing nucleotide triphosphate hydrolases"/>
    <property type="match status" value="1"/>
</dbReference>
<reference evidence="15 16" key="1">
    <citation type="submission" date="2017-03" db="EMBL/GenBank/DDBJ databases">
        <authorList>
            <person name="Afonso C.L."/>
            <person name="Miller P.J."/>
            <person name="Scott M.A."/>
            <person name="Spackman E."/>
            <person name="Goraichik I."/>
            <person name="Dimitrov K.M."/>
            <person name="Suarez D.L."/>
            <person name="Swayne D.E."/>
        </authorList>
    </citation>
    <scope>NUCLEOTIDE SEQUENCE [LARGE SCALE GENOMIC DNA]</scope>
    <source>
        <strain evidence="16">6(3)</strain>
    </source>
</reference>
<dbReference type="GO" id="GO:0140359">
    <property type="term" value="F:ABC-type transporter activity"/>
    <property type="evidence" value="ECO:0007669"/>
    <property type="project" value="InterPro"/>
</dbReference>
<gene>
    <name evidence="15" type="ORF">BAURA63_02796</name>
</gene>
<dbReference type="InterPro" id="IPR011527">
    <property type="entry name" value="ABC1_TM_dom"/>
</dbReference>
<organism evidence="15 16">
    <name type="scientific">Brevibacterium aurantiacum</name>
    <dbReference type="NCBI Taxonomy" id="273384"/>
    <lineage>
        <taxon>Bacteria</taxon>
        <taxon>Bacillati</taxon>
        <taxon>Actinomycetota</taxon>
        <taxon>Actinomycetes</taxon>
        <taxon>Micrococcales</taxon>
        <taxon>Brevibacteriaceae</taxon>
        <taxon>Brevibacterium</taxon>
    </lineage>
</organism>
<keyword evidence="7 15" id="KW-0067">ATP-binding</keyword>
<evidence type="ECO:0000259" key="13">
    <source>
        <dbReference type="PROSITE" id="PS50893"/>
    </source>
</evidence>
<keyword evidence="4" id="KW-0997">Cell inner membrane</keyword>
<evidence type="ECO:0000313" key="16">
    <source>
        <dbReference type="Proteomes" id="UP000234327"/>
    </source>
</evidence>
<dbReference type="SUPFAM" id="SSF52540">
    <property type="entry name" value="P-loop containing nucleoside triphosphate hydrolases"/>
    <property type="match status" value="1"/>
</dbReference>
<evidence type="ECO:0000256" key="6">
    <source>
        <dbReference type="ARBA" id="ARBA00022741"/>
    </source>
</evidence>
<evidence type="ECO:0000256" key="7">
    <source>
        <dbReference type="ARBA" id="ARBA00022840"/>
    </source>
</evidence>
<evidence type="ECO:0000313" key="15">
    <source>
        <dbReference type="EMBL" id="SMX92890.1"/>
    </source>
</evidence>
<proteinExistence type="inferred from homology"/>
<dbReference type="PANTHER" id="PTHR24221">
    <property type="entry name" value="ATP-BINDING CASSETTE SUB-FAMILY B"/>
    <property type="match status" value="1"/>
</dbReference>
<dbReference type="Pfam" id="PF00005">
    <property type="entry name" value="ABC_tran"/>
    <property type="match status" value="1"/>
</dbReference>
<dbReference type="Pfam" id="PF00664">
    <property type="entry name" value="ABC_membrane"/>
    <property type="match status" value="1"/>
</dbReference>
<dbReference type="PROSITE" id="PS00211">
    <property type="entry name" value="ABC_TRANSPORTER_1"/>
    <property type="match status" value="1"/>
</dbReference>
<dbReference type="InterPro" id="IPR027417">
    <property type="entry name" value="P-loop_NTPase"/>
</dbReference>
<dbReference type="CDD" id="cd07346">
    <property type="entry name" value="ABC_6TM_exporters"/>
    <property type="match status" value="1"/>
</dbReference>
<evidence type="ECO:0000256" key="8">
    <source>
        <dbReference type="ARBA" id="ARBA00022989"/>
    </source>
</evidence>
<dbReference type="GO" id="GO:0005886">
    <property type="term" value="C:plasma membrane"/>
    <property type="evidence" value="ECO:0007669"/>
    <property type="project" value="UniProtKB-SubCell"/>
</dbReference>
<dbReference type="EMBL" id="FXYZ01000013">
    <property type="protein sequence ID" value="SMX92890.1"/>
    <property type="molecule type" value="Genomic_DNA"/>
</dbReference>
<keyword evidence="3" id="KW-1003">Cell membrane</keyword>
<dbReference type="Proteomes" id="UP000234327">
    <property type="component" value="Unassembled WGS sequence"/>
</dbReference>
<evidence type="ECO:0000256" key="11">
    <source>
        <dbReference type="SAM" id="MobiDB-lite"/>
    </source>
</evidence>
<evidence type="ECO:0000256" key="5">
    <source>
        <dbReference type="ARBA" id="ARBA00022692"/>
    </source>
</evidence>
<dbReference type="GO" id="GO:0034040">
    <property type="term" value="F:ATPase-coupled lipid transmembrane transporter activity"/>
    <property type="evidence" value="ECO:0007669"/>
    <property type="project" value="TreeGrafter"/>
</dbReference>
<dbReference type="AlphaFoldDB" id="A0A2H1JZL5"/>
<dbReference type="PROSITE" id="PS50929">
    <property type="entry name" value="ABC_TM1F"/>
    <property type="match status" value="1"/>
</dbReference>
<dbReference type="PROSITE" id="PS50893">
    <property type="entry name" value="ABC_TRANSPORTER_2"/>
    <property type="match status" value="1"/>
</dbReference>
<dbReference type="SMART" id="SM00382">
    <property type="entry name" value="AAA"/>
    <property type="match status" value="1"/>
</dbReference>
<evidence type="ECO:0000256" key="3">
    <source>
        <dbReference type="ARBA" id="ARBA00022475"/>
    </source>
</evidence>
<feature type="transmembrane region" description="Helical" evidence="12">
    <location>
        <begin position="80"/>
        <end position="104"/>
    </location>
</feature>
<dbReference type="GO" id="GO:0005524">
    <property type="term" value="F:ATP binding"/>
    <property type="evidence" value="ECO:0007669"/>
    <property type="project" value="UniProtKB-KW"/>
</dbReference>
<dbReference type="Gene3D" id="1.20.1560.10">
    <property type="entry name" value="ABC transporter type 1, transmembrane domain"/>
    <property type="match status" value="1"/>
</dbReference>
<dbReference type="InterPro" id="IPR039421">
    <property type="entry name" value="Type_1_exporter"/>
</dbReference>
<accession>A0A2H1JZL5</accession>
<dbReference type="SUPFAM" id="SSF90123">
    <property type="entry name" value="ABC transporter transmembrane region"/>
    <property type="match status" value="1"/>
</dbReference>
<keyword evidence="5 12" id="KW-0812">Transmembrane</keyword>
<evidence type="ECO:0000256" key="1">
    <source>
        <dbReference type="ARBA" id="ARBA00004429"/>
    </source>
</evidence>
<feature type="transmembrane region" description="Helical" evidence="12">
    <location>
        <begin position="38"/>
        <end position="60"/>
    </location>
</feature>
<dbReference type="InterPro" id="IPR003439">
    <property type="entry name" value="ABC_transporter-like_ATP-bd"/>
</dbReference>
<keyword evidence="8 12" id="KW-1133">Transmembrane helix</keyword>
<evidence type="ECO:0000256" key="12">
    <source>
        <dbReference type="SAM" id="Phobius"/>
    </source>
</evidence>
<dbReference type="FunFam" id="3.40.50.300:FF:000221">
    <property type="entry name" value="Multidrug ABC transporter ATP-binding protein"/>
    <property type="match status" value="1"/>
</dbReference>
<dbReference type="InterPro" id="IPR036640">
    <property type="entry name" value="ABC1_TM_sf"/>
</dbReference>
<dbReference type="PANTHER" id="PTHR24221:SF654">
    <property type="entry name" value="ATP-BINDING CASSETTE SUB-FAMILY B MEMBER 6"/>
    <property type="match status" value="1"/>
</dbReference>
<evidence type="ECO:0000256" key="10">
    <source>
        <dbReference type="ARBA" id="ARBA00023455"/>
    </source>
</evidence>
<comment type="similarity">
    <text evidence="10">Belongs to the ABC transporter superfamily. Siderophore-Fe(3+) uptake transporter (SIUT) (TC 3.A.1.21) family.</text>
</comment>
<feature type="region of interest" description="Disordered" evidence="11">
    <location>
        <begin position="1"/>
        <end position="20"/>
    </location>
</feature>
<sequence>MRVAQRLDDPVSVTRAEPKTPTEASVEQGFFAPVRGSLAGIIGLSVLGAVTGVVPFIAIVELARTLLPAVSGGWIDVGRVWLIVAVAVVALFVSFGAAFASGLVSHLADARLQHSLRGRIVGHLRRLPLGWFDRRASGTVRKLVENDVNALHQLVAHAIHDVVTAVTVPAVSLVYLFVVQWQLALAALVPLVVTAILYPVLMRGGAEKYRQYDESTAALSEATVEFVHGIAVVKRFGQVGRSHRRYRDQTKQYSRFVAEWTRETATMFTVIEIITSPVVVLVWLLAAGLWLVGAGVAAPIDVLPGLLMGLGLTGPLLKLGSSAQFLRDATKAQASLSGFFALSPVPPPDEPSIPQGRGVVFDNLSFSYDGEHRVLHGITATCAPGTVTALVGASGSGKSTLAKLVPRFYDAESGTVAIGGADVAQVPAAKLYRSVGFVFQDVQLLRASLRENIRLTRPDAAAEEVEAAARAAQIHDRIERFERGYDAVVGEDANLSGGEAQRVTIARALLADAPVLVLDEATAFADPDSEAAIQRALSTLAADRTVLVVAHRLHTITGADQILVLDDGRIAESGTHTQLVAAGGQYARMWSDYQDNHTRTFPEGAQA</sequence>
<evidence type="ECO:0000256" key="9">
    <source>
        <dbReference type="ARBA" id="ARBA00023136"/>
    </source>
</evidence>
<keyword evidence="6" id="KW-0547">Nucleotide-binding</keyword>
<feature type="domain" description="ABC transporter" evidence="13">
    <location>
        <begin position="359"/>
        <end position="592"/>
    </location>
</feature>
<comment type="subcellular location">
    <subcellularLocation>
        <location evidence="1">Cell inner membrane</location>
        <topology evidence="1">Multi-pass membrane protein</topology>
    </subcellularLocation>
</comment>
<evidence type="ECO:0000256" key="4">
    <source>
        <dbReference type="ARBA" id="ARBA00022519"/>
    </source>
</evidence>
<evidence type="ECO:0000256" key="2">
    <source>
        <dbReference type="ARBA" id="ARBA00022448"/>
    </source>
</evidence>
<feature type="domain" description="ABC transmembrane type-1" evidence="14">
    <location>
        <begin position="39"/>
        <end position="328"/>
    </location>
</feature>
<name>A0A2H1JZL5_BREAU</name>
<dbReference type="GO" id="GO:0016887">
    <property type="term" value="F:ATP hydrolysis activity"/>
    <property type="evidence" value="ECO:0007669"/>
    <property type="project" value="InterPro"/>
</dbReference>
<dbReference type="InterPro" id="IPR017871">
    <property type="entry name" value="ABC_transporter-like_CS"/>
</dbReference>